<dbReference type="InterPro" id="IPR027417">
    <property type="entry name" value="P-loop_NTPase"/>
</dbReference>
<dbReference type="InterPro" id="IPR013986">
    <property type="entry name" value="DExx_box_DNA_helicase_dom_sf"/>
</dbReference>
<evidence type="ECO:0000256" key="10">
    <source>
        <dbReference type="PROSITE-ProRule" id="PRU00560"/>
    </source>
</evidence>
<dbReference type="Proteomes" id="UP001183794">
    <property type="component" value="Unassembled WGS sequence"/>
</dbReference>
<evidence type="ECO:0000256" key="3">
    <source>
        <dbReference type="ARBA" id="ARBA00022801"/>
    </source>
</evidence>
<dbReference type="InterPro" id="IPR010997">
    <property type="entry name" value="HRDC-like_sf"/>
</dbReference>
<dbReference type="Gene3D" id="1.10.486.10">
    <property type="entry name" value="PCRA, domain 4"/>
    <property type="match status" value="2"/>
</dbReference>
<dbReference type="InterPro" id="IPR014016">
    <property type="entry name" value="UvrD-like_ATP-bd"/>
</dbReference>
<feature type="domain" description="HRDC" evidence="11">
    <location>
        <begin position="624"/>
        <end position="704"/>
    </location>
</feature>
<dbReference type="GO" id="GO:0016787">
    <property type="term" value="F:hydrolase activity"/>
    <property type="evidence" value="ECO:0007669"/>
    <property type="project" value="UniProtKB-KW"/>
</dbReference>
<dbReference type="SUPFAM" id="SSF47819">
    <property type="entry name" value="HRDC-like"/>
    <property type="match status" value="1"/>
</dbReference>
<comment type="similarity">
    <text evidence="1">Belongs to the helicase family. UvrD subfamily.</text>
</comment>
<name>A0ABU2AZC4_9MICC</name>
<keyword evidence="15" id="KW-1185">Reference proteome</keyword>
<dbReference type="CDD" id="cd18807">
    <property type="entry name" value="SF1_C_UvrD"/>
    <property type="match status" value="1"/>
</dbReference>
<keyword evidence="2 10" id="KW-0547">Nucleotide-binding</keyword>
<dbReference type="SUPFAM" id="SSF52540">
    <property type="entry name" value="P-loop containing nucleoside triphosphate hydrolases"/>
    <property type="match status" value="1"/>
</dbReference>
<dbReference type="PANTHER" id="PTHR11070:SF69">
    <property type="entry name" value="ATP-DEPENDENT DNA HELICASE UVRD2"/>
    <property type="match status" value="1"/>
</dbReference>
<dbReference type="SMART" id="SM00341">
    <property type="entry name" value="HRDC"/>
    <property type="match status" value="1"/>
</dbReference>
<comment type="catalytic activity">
    <reaction evidence="7">
        <text>Couples ATP hydrolysis with the unwinding of duplex DNA by translocating in the 3'-5' direction.</text>
        <dbReference type="EC" id="5.6.2.4"/>
    </reaction>
</comment>
<dbReference type="PROSITE" id="PS51198">
    <property type="entry name" value="UVRD_HELICASE_ATP_BIND"/>
    <property type="match status" value="1"/>
</dbReference>
<evidence type="ECO:0000256" key="5">
    <source>
        <dbReference type="ARBA" id="ARBA00022840"/>
    </source>
</evidence>
<dbReference type="InterPro" id="IPR002121">
    <property type="entry name" value="HRDC_dom"/>
</dbReference>
<feature type="domain" description="UvrD-like helicase C-terminal" evidence="13">
    <location>
        <begin position="290"/>
        <end position="548"/>
    </location>
</feature>
<evidence type="ECO:0000259" key="13">
    <source>
        <dbReference type="PROSITE" id="PS51217"/>
    </source>
</evidence>
<evidence type="ECO:0000313" key="14">
    <source>
        <dbReference type="EMBL" id="MDR7346703.1"/>
    </source>
</evidence>
<dbReference type="InterPro" id="IPR000212">
    <property type="entry name" value="DNA_helicase_UvrD/REP"/>
</dbReference>
<evidence type="ECO:0000256" key="8">
    <source>
        <dbReference type="ARBA" id="ARBA00034808"/>
    </source>
</evidence>
<dbReference type="PROSITE" id="PS50967">
    <property type="entry name" value="HRDC"/>
    <property type="match status" value="1"/>
</dbReference>
<reference evidence="14 15" key="1">
    <citation type="submission" date="2023-07" db="EMBL/GenBank/DDBJ databases">
        <title>Sequencing the genomes of 1000 actinobacteria strains.</title>
        <authorList>
            <person name="Klenk H.-P."/>
        </authorList>
    </citation>
    <scope>NUCLEOTIDE SEQUENCE [LARGE SCALE GENOMIC DNA]</scope>
    <source>
        <strain evidence="14 15">DSM 22966</strain>
    </source>
</reference>
<keyword evidence="4 10" id="KW-0347">Helicase</keyword>
<keyword evidence="5 10" id="KW-0067">ATP-binding</keyword>
<evidence type="ECO:0000259" key="12">
    <source>
        <dbReference type="PROSITE" id="PS51198"/>
    </source>
</evidence>
<dbReference type="InterPro" id="IPR044876">
    <property type="entry name" value="HRDC_dom_sf"/>
</dbReference>
<evidence type="ECO:0000256" key="2">
    <source>
        <dbReference type="ARBA" id="ARBA00022741"/>
    </source>
</evidence>
<dbReference type="Gene3D" id="1.10.150.80">
    <property type="entry name" value="HRDC domain"/>
    <property type="match status" value="1"/>
</dbReference>
<protein>
    <recommendedName>
        <fullName evidence="8">DNA 3'-5' helicase</fullName>
        <ecNumber evidence="8">5.6.2.4</ecNumber>
    </recommendedName>
</protein>
<proteinExistence type="inferred from homology"/>
<evidence type="ECO:0000256" key="1">
    <source>
        <dbReference type="ARBA" id="ARBA00009922"/>
    </source>
</evidence>
<evidence type="ECO:0000256" key="4">
    <source>
        <dbReference type="ARBA" id="ARBA00022806"/>
    </source>
</evidence>
<gene>
    <name evidence="14" type="ORF">J2S62_000960</name>
</gene>
<dbReference type="Gene3D" id="3.40.50.300">
    <property type="entry name" value="P-loop containing nucleotide triphosphate hydrolases"/>
    <property type="match status" value="3"/>
</dbReference>
<feature type="domain" description="UvrD-like helicase ATP-binding" evidence="12">
    <location>
        <begin position="9"/>
        <end position="289"/>
    </location>
</feature>
<evidence type="ECO:0000256" key="9">
    <source>
        <dbReference type="ARBA" id="ARBA00048988"/>
    </source>
</evidence>
<evidence type="ECO:0000256" key="6">
    <source>
        <dbReference type="ARBA" id="ARBA00023235"/>
    </source>
</evidence>
<accession>A0ABU2AZC4</accession>
<dbReference type="RefSeq" id="WP_310171991.1">
    <property type="nucleotide sequence ID" value="NZ_BAABHE010000002.1"/>
</dbReference>
<dbReference type="PROSITE" id="PS51217">
    <property type="entry name" value="UVRD_HELICASE_CTER"/>
    <property type="match status" value="1"/>
</dbReference>
<keyword evidence="3 10" id="KW-0378">Hydrolase</keyword>
<dbReference type="EC" id="5.6.2.4" evidence="8"/>
<evidence type="ECO:0000256" key="7">
    <source>
        <dbReference type="ARBA" id="ARBA00034617"/>
    </source>
</evidence>
<comment type="catalytic activity">
    <reaction evidence="9">
        <text>ATP + H2O = ADP + phosphate + H(+)</text>
        <dbReference type="Rhea" id="RHEA:13065"/>
        <dbReference type="ChEBI" id="CHEBI:15377"/>
        <dbReference type="ChEBI" id="CHEBI:15378"/>
        <dbReference type="ChEBI" id="CHEBI:30616"/>
        <dbReference type="ChEBI" id="CHEBI:43474"/>
        <dbReference type="ChEBI" id="CHEBI:456216"/>
        <dbReference type="EC" id="5.6.2.4"/>
    </reaction>
</comment>
<feature type="binding site" evidence="10">
    <location>
        <begin position="30"/>
        <end position="37"/>
    </location>
    <ligand>
        <name>ATP</name>
        <dbReference type="ChEBI" id="CHEBI:30616"/>
    </ligand>
</feature>
<organism evidence="14 15">
    <name type="scientific">Enteractinococcus fodinae</name>
    <dbReference type="NCBI Taxonomy" id="684663"/>
    <lineage>
        <taxon>Bacteria</taxon>
        <taxon>Bacillati</taxon>
        <taxon>Actinomycetota</taxon>
        <taxon>Actinomycetes</taxon>
        <taxon>Micrococcales</taxon>
        <taxon>Micrococcaceae</taxon>
    </lineage>
</organism>
<evidence type="ECO:0000313" key="15">
    <source>
        <dbReference type="Proteomes" id="UP001183794"/>
    </source>
</evidence>
<dbReference type="Pfam" id="PF13361">
    <property type="entry name" value="UvrD_C"/>
    <property type="match status" value="2"/>
</dbReference>
<dbReference type="Gene3D" id="1.10.10.160">
    <property type="match status" value="1"/>
</dbReference>
<dbReference type="PANTHER" id="PTHR11070">
    <property type="entry name" value="UVRD / RECB / PCRA DNA HELICASE FAMILY MEMBER"/>
    <property type="match status" value="1"/>
</dbReference>
<dbReference type="EMBL" id="JAVDYJ010000001">
    <property type="protein sequence ID" value="MDR7346703.1"/>
    <property type="molecule type" value="Genomic_DNA"/>
</dbReference>
<keyword evidence="6" id="KW-0413">Isomerase</keyword>
<dbReference type="CDD" id="cd17932">
    <property type="entry name" value="DEXQc_UvrD"/>
    <property type="match status" value="1"/>
</dbReference>
<sequence>MQTPEDILAGLDAEQRQAATALTGPVRILAGAGTGKTRAITHRIAYGVATGVYNPYNVLAVTFTARAAAEMRSRLRDLGAHGVQARTFHAAALSQLQYFWQQAVGGDMPRLVDHKTNLIMEAAQRLRMTTDKATIRDLAGEIEWAKFNMLTPQTYQQRAGHRSMPSGWDLIAVTRLFQAYEDLKSDRALIDFEDVLLIMVGILESEPRIAATIRKQYRIFLVDEFQDVSPLQYRLLKGWLGDRDDLCVVGDTSQTIYSFTGATADFLLDFTQDFPNATQINLIRDYRSTPQIVELANRLLQERTRADRPSLPRWPQPLELLSQRDPGPAPVFAECTHDQAEAEWVAQQIQQLVAEGHKGSDMAVLFRTNAQSAAFEQVLSDAGISYQVRGAERFFNRREVRDGILQLRAAAKSADGVAGSEVVTRVKDVLASLGYTPIAPQQSGAVRERWESLNAIVNLAEDLVTARGDQVTMDVVVAELDERASHQHAPVMDGVTLASIHSAKGLEWDTVFLVGLTEGLMPISFATEDKNVDEERRLLYVGITRAKTRLFLSWSLARSAGGRASRRPSRFLQAIRPSTTRSASSSTERTAKTRRAKVSKCRTCGAVLSSGAERKIGRCQDCPPTYDQAVFDSLVSWRKDISTADKVPAFVVFTDATLVAIAEKMPTDLQQLRQLPGIGPKKLERYGAEVLAILSSGKATQHPGRGSTSNV</sequence>
<evidence type="ECO:0000259" key="11">
    <source>
        <dbReference type="PROSITE" id="PS50967"/>
    </source>
</evidence>
<dbReference type="InterPro" id="IPR014017">
    <property type="entry name" value="DNA_helicase_UvrD-like_C"/>
</dbReference>
<comment type="caution">
    <text evidence="14">The sequence shown here is derived from an EMBL/GenBank/DDBJ whole genome shotgun (WGS) entry which is preliminary data.</text>
</comment>
<dbReference type="GO" id="GO:0003678">
    <property type="term" value="F:DNA helicase activity"/>
    <property type="evidence" value="ECO:0007669"/>
    <property type="project" value="UniProtKB-EC"/>
</dbReference>
<dbReference type="Pfam" id="PF00580">
    <property type="entry name" value="UvrD-helicase"/>
    <property type="match status" value="1"/>
</dbReference>
<dbReference type="Pfam" id="PF00570">
    <property type="entry name" value="HRDC"/>
    <property type="match status" value="1"/>
</dbReference>